<dbReference type="HAMAP" id="MF_01061">
    <property type="entry name" value="DnaT"/>
    <property type="match status" value="1"/>
</dbReference>
<protein>
    <recommendedName>
        <fullName evidence="3">Replication restart protein DnaT</fullName>
    </recommendedName>
</protein>
<dbReference type="EMBL" id="CP001875">
    <property type="protein sequence ID" value="ADD75235.1"/>
    <property type="molecule type" value="Genomic_DNA"/>
</dbReference>
<dbReference type="KEGG" id="pam:PANA_0068"/>
<feature type="domain" description="DnaT DNA-binding" evidence="5">
    <location>
        <begin position="125"/>
        <end position="194"/>
    </location>
</feature>
<dbReference type="eggNOG" id="ENOG502Z8PW">
    <property type="taxonomic scope" value="Bacteria"/>
</dbReference>
<keyword evidence="2 3" id="KW-0235">DNA replication</keyword>
<evidence type="ECO:0000256" key="4">
    <source>
        <dbReference type="SAM" id="MobiDB-lite"/>
    </source>
</evidence>
<proteinExistence type="inferred from homology"/>
<keyword evidence="3" id="KW-0238">DNA-binding</keyword>
<evidence type="ECO:0000256" key="3">
    <source>
        <dbReference type="HAMAP-Rule" id="MF_01061"/>
    </source>
</evidence>
<comment type="similarity">
    <text evidence="3">Belongs to the DnaT family.</text>
</comment>
<comment type="function">
    <text evidence="3">Involved in the restart of stalled replication forks, which reloads the replicative helicase on sites other than the origin of replication. Can function in multiple replication restart pathways. Displaces ssDNA from a PriB-ssDNA complex. Probably forms a spiral filament on ssDNA.</text>
</comment>
<keyword evidence="7" id="KW-1185">Reference proteome</keyword>
<dbReference type="NCBIfam" id="NF002770">
    <property type="entry name" value="PRK02854.1"/>
    <property type="match status" value="1"/>
</dbReference>
<evidence type="ECO:0000256" key="1">
    <source>
        <dbReference type="ARBA" id="ARBA00022515"/>
    </source>
</evidence>
<dbReference type="InterPro" id="IPR020917">
    <property type="entry name" value="DnaT"/>
</dbReference>
<dbReference type="Pfam" id="PF17948">
    <property type="entry name" value="DnaT"/>
    <property type="match status" value="1"/>
</dbReference>
<dbReference type="AlphaFoldDB" id="D4GFX1"/>
<evidence type="ECO:0000313" key="6">
    <source>
        <dbReference type="EMBL" id="ADD75235.1"/>
    </source>
</evidence>
<dbReference type="GO" id="GO:0006269">
    <property type="term" value="P:DNA replication, synthesis of primer"/>
    <property type="evidence" value="ECO:0007669"/>
    <property type="project" value="UniProtKB-KW"/>
</dbReference>
<comment type="subunit">
    <text evidence="3">Homooligomerizes. Interacts with PriB. Component of the replication restart primosome. Primosome assembly occurs via a 'hand-off' mechanism. PriA binds to replication forks, subsequently PriB then DnaT bind; DnaT then displaces ssDNA to generate the helicase loading substrate.</text>
</comment>
<name>D4GFX1_PANAM</name>
<gene>
    <name evidence="3 6" type="primary">dnaT</name>
    <name evidence="6" type="ordered locus">PANA_0068</name>
</gene>
<dbReference type="STRING" id="706191.PANA_0068"/>
<dbReference type="Gene3D" id="1.10.8.1180">
    <property type="match status" value="1"/>
</dbReference>
<evidence type="ECO:0000313" key="7">
    <source>
        <dbReference type="Proteomes" id="UP000001702"/>
    </source>
</evidence>
<evidence type="ECO:0000256" key="2">
    <source>
        <dbReference type="ARBA" id="ARBA00022705"/>
    </source>
</evidence>
<accession>D4GFX1</accession>
<dbReference type="GO" id="GO:1990077">
    <property type="term" value="C:primosome complex"/>
    <property type="evidence" value="ECO:0007669"/>
    <property type="project" value="UniProtKB-UniRule"/>
</dbReference>
<dbReference type="GO" id="GO:0003697">
    <property type="term" value="F:single-stranded DNA binding"/>
    <property type="evidence" value="ECO:0007669"/>
    <property type="project" value="UniProtKB-UniRule"/>
</dbReference>
<reference evidence="6 7" key="1">
    <citation type="journal article" date="2010" name="J. Bacteriol.">
        <title>Genome sequence of Pantoea ananatis LMG20103, the causative agent of Eucalyptus blight and dieback.</title>
        <authorList>
            <person name="De Maayer P."/>
            <person name="Chan W.Y."/>
            <person name="Venter S.N."/>
            <person name="Toth I.K."/>
            <person name="Birch P.R."/>
            <person name="Joubert F."/>
            <person name="Coutinho T.A."/>
        </authorList>
    </citation>
    <scope>NUCLEOTIDE SEQUENCE [LARGE SCALE GENOMIC DNA]</scope>
    <source>
        <strain evidence="6 7">LMG 20103</strain>
    </source>
</reference>
<sequence>MENLNAFSAIPRVKKGTISASALEILSGVRCKLTAGLFMSVKILTSTLIGLEAFRQDPLSALQQAEDGTLAVLENYTPVMYAITPARLARLLALEAAAQQPSDVALDDSLYDDVSATLHTPVGKFAMYDGWQPDADFTRQAAIWGVALSEPVTPAELAAFVAYWQAEGRLFHHVQWQQKLARSLQMNRAANGGQPRRDITQLPNPDSTIPDGFRGE</sequence>
<evidence type="ECO:0000259" key="5">
    <source>
        <dbReference type="Pfam" id="PF17948"/>
    </source>
</evidence>
<dbReference type="InterPro" id="IPR040480">
    <property type="entry name" value="DnaT_DNA_bind"/>
</dbReference>
<dbReference type="Proteomes" id="UP000001702">
    <property type="component" value="Chromosome"/>
</dbReference>
<dbReference type="HOGENOM" id="CLU_1501592_0_0_6"/>
<feature type="region of interest" description="Disordered" evidence="4">
    <location>
        <begin position="188"/>
        <end position="216"/>
    </location>
</feature>
<organism evidence="6 7">
    <name type="scientific">Pantoea ananatis (strain LMG 20103)</name>
    <dbReference type="NCBI Taxonomy" id="706191"/>
    <lineage>
        <taxon>Bacteria</taxon>
        <taxon>Pseudomonadati</taxon>
        <taxon>Pseudomonadota</taxon>
        <taxon>Gammaproteobacteria</taxon>
        <taxon>Enterobacterales</taxon>
        <taxon>Erwiniaceae</taxon>
        <taxon>Pantoea</taxon>
    </lineage>
</organism>
<keyword evidence="1 3" id="KW-0639">Primosome</keyword>